<dbReference type="InterPro" id="IPR005920">
    <property type="entry name" value="HutI"/>
</dbReference>
<dbReference type="InterPro" id="IPR011059">
    <property type="entry name" value="Metal-dep_hydrolase_composite"/>
</dbReference>
<comment type="pathway">
    <text evidence="1">Amino-acid degradation.</text>
</comment>
<evidence type="ECO:0000256" key="8">
    <source>
        <dbReference type="NCBIfam" id="TIGR01224"/>
    </source>
</evidence>
<keyword evidence="11" id="KW-1185">Reference proteome</keyword>
<name>A0ABS5IYG0_9BACT</name>
<reference evidence="10 11" key="1">
    <citation type="submission" date="2021-04" db="EMBL/GenBank/DDBJ databases">
        <title>Chitinophaga sp. nov., isolated from the rhizosphere soil.</title>
        <authorList>
            <person name="He S."/>
        </authorList>
    </citation>
    <scope>NUCLEOTIDE SEQUENCE [LARGE SCALE GENOMIC DNA]</scope>
    <source>
        <strain evidence="10 11">2R12</strain>
    </source>
</reference>
<evidence type="ECO:0000256" key="4">
    <source>
        <dbReference type="ARBA" id="ARBA00022801"/>
    </source>
</evidence>
<evidence type="ECO:0000256" key="3">
    <source>
        <dbReference type="ARBA" id="ARBA00022723"/>
    </source>
</evidence>
<dbReference type="GO" id="GO:0050480">
    <property type="term" value="F:imidazolonepropionase activity"/>
    <property type="evidence" value="ECO:0007669"/>
    <property type="project" value="UniProtKB-EC"/>
</dbReference>
<evidence type="ECO:0000256" key="7">
    <source>
        <dbReference type="ARBA" id="ARBA00023004"/>
    </source>
</evidence>
<evidence type="ECO:0000256" key="1">
    <source>
        <dbReference type="ARBA" id="ARBA00005023"/>
    </source>
</evidence>
<dbReference type="PANTHER" id="PTHR42752:SF1">
    <property type="entry name" value="IMIDAZOLONEPROPIONASE-RELATED"/>
    <property type="match status" value="1"/>
</dbReference>
<evidence type="ECO:0000259" key="9">
    <source>
        <dbReference type="Pfam" id="PF01979"/>
    </source>
</evidence>
<keyword evidence="7" id="KW-0408">Iron</keyword>
<dbReference type="NCBIfam" id="TIGR01224">
    <property type="entry name" value="hutI"/>
    <property type="match status" value="1"/>
</dbReference>
<keyword evidence="4 10" id="KW-0378">Hydrolase</keyword>
<dbReference type="EMBL" id="JAGTXB010000004">
    <property type="protein sequence ID" value="MBS0027984.1"/>
    <property type="molecule type" value="Genomic_DNA"/>
</dbReference>
<evidence type="ECO:0000313" key="10">
    <source>
        <dbReference type="EMBL" id="MBS0027984.1"/>
    </source>
</evidence>
<dbReference type="Pfam" id="PF01979">
    <property type="entry name" value="Amidohydro_1"/>
    <property type="match status" value="1"/>
</dbReference>
<protein>
    <recommendedName>
        <fullName evidence="2 8">Imidazolonepropionase</fullName>
        <ecNumber evidence="2 8">3.5.2.7</ecNumber>
    </recommendedName>
</protein>
<keyword evidence="3" id="KW-0479">Metal-binding</keyword>
<sequence length="396" mass="42280">MAGLSLKGTLQDEQLTVIEKGGVVVENGEIVAIADYRSLLQKYPDSEIAFIDTPMVLLPGFIDCHTHICYDGTRNRDYAMRIAGKSYLEIARAGGGIWDSVTKTRIADPVTLTENTVARANRHLKEGVTTIEVKSGYGLNMEGELKMLRAIQQAGLHTRATLVSTCLAAHMKPRDYAGTEDEYLQWVLTELLPVLQQEQLSNRVDIFIEETAFSVAAATRFLQGAGRQGFAATVHADQFSAGGAAVAVETGALSADHLEASTEKEIALLANSDTVAVVLPGASLGLGMHYAPARKLLNAGASVAIASDWNPGSAPMGDLLIQAAVMSAAEKLSTAEVLAALTVRAAPALQLKDAGQLVAGYAADMQAYPTGDYRDILYYQGKMKPAMVWKKGEPVL</sequence>
<gene>
    <name evidence="10" type="primary">hutI</name>
    <name evidence="10" type="ORF">KE626_11765</name>
</gene>
<keyword evidence="5" id="KW-0369">Histidine metabolism</keyword>
<dbReference type="EC" id="3.5.2.7" evidence="2 8"/>
<keyword evidence="6" id="KW-0862">Zinc</keyword>
<feature type="domain" description="Amidohydrolase-related" evidence="9">
    <location>
        <begin position="56"/>
        <end position="395"/>
    </location>
</feature>
<dbReference type="SUPFAM" id="SSF51338">
    <property type="entry name" value="Composite domain of metallo-dependent hydrolases"/>
    <property type="match status" value="1"/>
</dbReference>
<accession>A0ABS5IYG0</accession>
<comment type="caution">
    <text evidence="10">The sequence shown here is derived from an EMBL/GenBank/DDBJ whole genome shotgun (WGS) entry which is preliminary data.</text>
</comment>
<evidence type="ECO:0000256" key="2">
    <source>
        <dbReference type="ARBA" id="ARBA00012864"/>
    </source>
</evidence>
<evidence type="ECO:0000256" key="5">
    <source>
        <dbReference type="ARBA" id="ARBA00022808"/>
    </source>
</evidence>
<dbReference type="InterPro" id="IPR032466">
    <property type="entry name" value="Metal_Hydrolase"/>
</dbReference>
<organism evidence="10 11">
    <name type="scientific">Chitinophaga hostae</name>
    <dbReference type="NCBI Taxonomy" id="2831022"/>
    <lineage>
        <taxon>Bacteria</taxon>
        <taxon>Pseudomonadati</taxon>
        <taxon>Bacteroidota</taxon>
        <taxon>Chitinophagia</taxon>
        <taxon>Chitinophagales</taxon>
        <taxon>Chitinophagaceae</taxon>
        <taxon>Chitinophaga</taxon>
    </lineage>
</organism>
<dbReference type="Gene3D" id="2.30.40.10">
    <property type="entry name" value="Urease, subunit C, domain 1"/>
    <property type="match status" value="1"/>
</dbReference>
<evidence type="ECO:0000313" key="11">
    <source>
        <dbReference type="Proteomes" id="UP000676386"/>
    </source>
</evidence>
<dbReference type="PANTHER" id="PTHR42752">
    <property type="entry name" value="IMIDAZOLONEPROPIONASE"/>
    <property type="match status" value="1"/>
</dbReference>
<dbReference type="Gene3D" id="3.20.20.140">
    <property type="entry name" value="Metal-dependent hydrolases"/>
    <property type="match status" value="1"/>
</dbReference>
<dbReference type="Proteomes" id="UP000676386">
    <property type="component" value="Unassembled WGS sequence"/>
</dbReference>
<dbReference type="SUPFAM" id="SSF51556">
    <property type="entry name" value="Metallo-dependent hydrolases"/>
    <property type="match status" value="1"/>
</dbReference>
<dbReference type="InterPro" id="IPR006680">
    <property type="entry name" value="Amidohydro-rel"/>
</dbReference>
<evidence type="ECO:0000256" key="6">
    <source>
        <dbReference type="ARBA" id="ARBA00022833"/>
    </source>
</evidence>
<proteinExistence type="predicted"/>